<dbReference type="GO" id="GO:0030313">
    <property type="term" value="C:cell envelope"/>
    <property type="evidence" value="ECO:0007669"/>
    <property type="project" value="UniProtKB-SubCell"/>
</dbReference>
<feature type="signal peptide" evidence="8">
    <location>
        <begin position="1"/>
        <end position="19"/>
    </location>
</feature>
<dbReference type="PRINTS" id="PR00690">
    <property type="entry name" value="ADHESNFAMILY"/>
</dbReference>
<gene>
    <name evidence="9" type="ORF">LHGZ1_1623</name>
</gene>
<evidence type="ECO:0000256" key="5">
    <source>
        <dbReference type="ARBA" id="ARBA00022729"/>
    </source>
</evidence>
<evidence type="ECO:0000313" key="9">
    <source>
        <dbReference type="EMBL" id="ASJ24454.1"/>
    </source>
</evidence>
<dbReference type="GO" id="GO:0007155">
    <property type="term" value="P:cell adhesion"/>
    <property type="evidence" value="ECO:0007669"/>
    <property type="project" value="InterPro"/>
</dbReference>
<name>A0A248LJ11_9NEIS</name>
<dbReference type="InterPro" id="IPR050492">
    <property type="entry name" value="Bact_metal-bind_prot9"/>
</dbReference>
<dbReference type="GO" id="GO:0030001">
    <property type="term" value="P:metal ion transport"/>
    <property type="evidence" value="ECO:0007669"/>
    <property type="project" value="InterPro"/>
</dbReference>
<evidence type="ECO:0000256" key="4">
    <source>
        <dbReference type="ARBA" id="ARBA00022723"/>
    </source>
</evidence>
<evidence type="ECO:0000256" key="7">
    <source>
        <dbReference type="SAM" id="MobiDB-lite"/>
    </source>
</evidence>
<reference evidence="10" key="1">
    <citation type="submission" date="2017-06" db="EMBL/GenBank/DDBJ databases">
        <title>Whole genome sequence of Laribacter hongkongensis LHGZ1.</title>
        <authorList>
            <person name="Chen D."/>
            <person name="Wu H."/>
            <person name="Chen J."/>
        </authorList>
    </citation>
    <scope>NUCLEOTIDE SEQUENCE [LARGE SCALE GENOMIC DNA]</scope>
    <source>
        <strain evidence="10">LHGZ1</strain>
    </source>
</reference>
<dbReference type="PANTHER" id="PTHR42953:SF1">
    <property type="entry name" value="METAL-BINDING PROTEIN HI_0362-RELATED"/>
    <property type="match status" value="1"/>
</dbReference>
<dbReference type="RefSeq" id="WP_088860745.1">
    <property type="nucleotide sequence ID" value="NZ_CP022115.1"/>
</dbReference>
<dbReference type="PANTHER" id="PTHR42953">
    <property type="entry name" value="HIGH-AFFINITY ZINC UPTAKE SYSTEM PROTEIN ZNUA-RELATED"/>
    <property type="match status" value="1"/>
</dbReference>
<evidence type="ECO:0000256" key="2">
    <source>
        <dbReference type="ARBA" id="ARBA00011028"/>
    </source>
</evidence>
<dbReference type="OrthoDB" id="9793396at2"/>
<comment type="similarity">
    <text evidence="2 6">Belongs to the bacterial solute-binding protein 9 family.</text>
</comment>
<dbReference type="InterPro" id="IPR006129">
    <property type="entry name" value="AdhesinB"/>
</dbReference>
<proteinExistence type="inferred from homology"/>
<dbReference type="PRINTS" id="PR00691">
    <property type="entry name" value="ADHESINB"/>
</dbReference>
<dbReference type="Gene3D" id="3.40.50.1980">
    <property type="entry name" value="Nitrogenase molybdenum iron protein domain"/>
    <property type="match status" value="2"/>
</dbReference>
<feature type="region of interest" description="Disordered" evidence="7">
    <location>
        <begin position="106"/>
        <end position="130"/>
    </location>
</feature>
<protein>
    <submittedName>
        <fullName evidence="9">Metal ABC transporter substrate-binding protein</fullName>
    </submittedName>
</protein>
<dbReference type="EMBL" id="CP022115">
    <property type="protein sequence ID" value="ASJ24454.1"/>
    <property type="molecule type" value="Genomic_DNA"/>
</dbReference>
<feature type="compositionally biased region" description="Basic and acidic residues" evidence="7">
    <location>
        <begin position="113"/>
        <end position="129"/>
    </location>
</feature>
<comment type="subcellular location">
    <subcellularLocation>
        <location evidence="1">Cell envelope</location>
    </subcellularLocation>
</comment>
<dbReference type="InterPro" id="IPR006128">
    <property type="entry name" value="Lipoprotein_PsaA-like"/>
</dbReference>
<dbReference type="Proteomes" id="UP000197424">
    <property type="component" value="Chromosome"/>
</dbReference>
<sequence>MKSKIIWSALLAWPVLAGAAPLPVVASFSILGDVVKEVGGDRVAVTTLVGPDQDAHVFQPRPQDVKALAGARLFVVNGLGFEGWMPRMSKAAGYKGATLVASNGIRPLEQDDDGHGHDDHAHGKADPHVWHNPQNVKVWVDNIAAELGRLDPAGQTAYRQRATAYRQKLDELDRQAGARFAAMTPEQRKVVTGHDAFAYLGQRYRIRFLAPQGVSTEAQASARQVAMLIRQIRQEKVQAVFVENIADRRMIDQIARESGARVGGKLYSDALTRSGPASSYLGMMRYNLGELANVMAPVAARP</sequence>
<dbReference type="AlphaFoldDB" id="A0A248LJ11"/>
<organism evidence="9 10">
    <name type="scientific">Laribacter hongkongensis</name>
    <dbReference type="NCBI Taxonomy" id="168471"/>
    <lineage>
        <taxon>Bacteria</taxon>
        <taxon>Pseudomonadati</taxon>
        <taxon>Pseudomonadota</taxon>
        <taxon>Betaproteobacteria</taxon>
        <taxon>Neisseriales</taxon>
        <taxon>Aquaspirillaceae</taxon>
        <taxon>Laribacter</taxon>
    </lineage>
</organism>
<dbReference type="GO" id="GO:0046872">
    <property type="term" value="F:metal ion binding"/>
    <property type="evidence" value="ECO:0007669"/>
    <property type="project" value="UniProtKB-KW"/>
</dbReference>
<dbReference type="Pfam" id="PF01297">
    <property type="entry name" value="ZnuA"/>
    <property type="match status" value="1"/>
</dbReference>
<keyword evidence="4" id="KW-0479">Metal-binding</keyword>
<evidence type="ECO:0000256" key="6">
    <source>
        <dbReference type="RuleBase" id="RU003512"/>
    </source>
</evidence>
<dbReference type="CDD" id="cd01137">
    <property type="entry name" value="PsaA"/>
    <property type="match status" value="1"/>
</dbReference>
<evidence type="ECO:0000256" key="3">
    <source>
        <dbReference type="ARBA" id="ARBA00022448"/>
    </source>
</evidence>
<dbReference type="SUPFAM" id="SSF53807">
    <property type="entry name" value="Helical backbone' metal receptor"/>
    <property type="match status" value="1"/>
</dbReference>
<feature type="chain" id="PRO_5044379174" evidence="8">
    <location>
        <begin position="20"/>
        <end position="302"/>
    </location>
</feature>
<evidence type="ECO:0000313" key="10">
    <source>
        <dbReference type="Proteomes" id="UP000197424"/>
    </source>
</evidence>
<evidence type="ECO:0000256" key="8">
    <source>
        <dbReference type="SAM" id="SignalP"/>
    </source>
</evidence>
<accession>A0A248LJ11</accession>
<dbReference type="InterPro" id="IPR006127">
    <property type="entry name" value="ZnuA-like"/>
</dbReference>
<keyword evidence="5 8" id="KW-0732">Signal</keyword>
<evidence type="ECO:0000256" key="1">
    <source>
        <dbReference type="ARBA" id="ARBA00004196"/>
    </source>
</evidence>
<keyword evidence="3 6" id="KW-0813">Transport</keyword>